<organism evidence="1 2">
    <name type="scientific">Streptomyces aurantiacus</name>
    <dbReference type="NCBI Taxonomy" id="47760"/>
    <lineage>
        <taxon>Bacteria</taxon>
        <taxon>Bacillati</taxon>
        <taxon>Actinomycetota</taxon>
        <taxon>Actinomycetes</taxon>
        <taxon>Kitasatosporales</taxon>
        <taxon>Streptomycetaceae</taxon>
        <taxon>Streptomyces</taxon>
        <taxon>Streptomyces aurantiacus group</taxon>
    </lineage>
</organism>
<sequence length="138" mass="14555">MAIVNVSKSIALKAPADQVWEFVSDFGGYAAWQPHIASVELHPDGDRLVNFTRGDSVFDRISVKDDAARTLTYELVPGQKTPMKKLAATFTVTGSGAGSDVEYAIEVDVPDPMQDAARGGIGADIDGALAGLDAKFNG</sequence>
<dbReference type="InterPro" id="IPR019587">
    <property type="entry name" value="Polyketide_cyclase/dehydratase"/>
</dbReference>
<dbReference type="AlphaFoldDB" id="A0A7G1P0V1"/>
<dbReference type="EMBL" id="AP023440">
    <property type="protein sequence ID" value="BCL28612.1"/>
    <property type="molecule type" value="Genomic_DNA"/>
</dbReference>
<gene>
    <name evidence="1" type="ORF">GCM10017557_34710</name>
</gene>
<dbReference type="Pfam" id="PF10604">
    <property type="entry name" value="Polyketide_cyc2"/>
    <property type="match status" value="1"/>
</dbReference>
<protein>
    <recommendedName>
        <fullName evidence="3">SRPBCC family protein</fullName>
    </recommendedName>
</protein>
<dbReference type="Gene3D" id="3.30.530.20">
    <property type="match status" value="1"/>
</dbReference>
<dbReference type="SUPFAM" id="SSF55961">
    <property type="entry name" value="Bet v1-like"/>
    <property type="match status" value="1"/>
</dbReference>
<dbReference type="CDD" id="cd07821">
    <property type="entry name" value="PYR_PYL_RCAR_like"/>
    <property type="match status" value="1"/>
</dbReference>
<proteinExistence type="predicted"/>
<evidence type="ECO:0008006" key="3">
    <source>
        <dbReference type="Google" id="ProtNLM"/>
    </source>
</evidence>
<accession>A0A7G1P0V1</accession>
<dbReference type="PANTHER" id="PTHR39332">
    <property type="entry name" value="BLL4707 PROTEIN"/>
    <property type="match status" value="1"/>
</dbReference>
<dbReference type="InterPro" id="IPR023393">
    <property type="entry name" value="START-like_dom_sf"/>
</dbReference>
<dbReference type="KEGG" id="sgm:GCM10017557_34710"/>
<evidence type="ECO:0000313" key="2">
    <source>
        <dbReference type="Proteomes" id="UP000516444"/>
    </source>
</evidence>
<dbReference type="PANTHER" id="PTHR39332:SF7">
    <property type="entry name" value="SRPBCC FAMILY PROTEIN"/>
    <property type="match status" value="1"/>
</dbReference>
<dbReference type="RefSeq" id="WP_055511286.1">
    <property type="nucleotide sequence ID" value="NZ_AP023440.1"/>
</dbReference>
<evidence type="ECO:0000313" key="1">
    <source>
        <dbReference type="EMBL" id="BCL28612.1"/>
    </source>
</evidence>
<dbReference type="Proteomes" id="UP000516444">
    <property type="component" value="Chromosome"/>
</dbReference>
<name>A0A7G1P0V1_9ACTN</name>
<keyword evidence="2" id="KW-1185">Reference proteome</keyword>
<reference evidence="1 2" key="1">
    <citation type="journal article" date="2014" name="Int. J. Syst. Evol. Microbiol.">
        <title>Complete genome sequence of Corynebacterium casei LMG S-19264T (=DSM 44701T), isolated from a smear-ripened cheese.</title>
        <authorList>
            <consortium name="US DOE Joint Genome Institute (JGI-PGF)"/>
            <person name="Walter F."/>
            <person name="Albersmeier A."/>
            <person name="Kalinowski J."/>
            <person name="Ruckert C."/>
        </authorList>
    </citation>
    <scope>NUCLEOTIDE SEQUENCE [LARGE SCALE GENOMIC DNA]</scope>
    <source>
        <strain evidence="1 2">JCM 4677</strain>
    </source>
</reference>
<dbReference type="OrthoDB" id="6024794at2"/>